<dbReference type="Proteomes" id="UP000651452">
    <property type="component" value="Unassembled WGS sequence"/>
</dbReference>
<reference evidence="1" key="2">
    <citation type="submission" date="2020-09" db="EMBL/GenBank/DDBJ databases">
        <title>Reference genome assembly for Australian Ascochyta lentis isolate Al4.</title>
        <authorList>
            <person name="Lee R.C."/>
            <person name="Farfan-Caceres L.M."/>
            <person name="Debler J.W."/>
            <person name="Williams A.H."/>
            <person name="Henares B.M."/>
        </authorList>
    </citation>
    <scope>NUCLEOTIDE SEQUENCE</scope>
    <source>
        <strain evidence="1">Al4</strain>
    </source>
</reference>
<sequence length="195" mass="22979">MRSPLLRLPGEIRNKIWRYALGEHEISIAELSHEKTTNEIHDIRTLYPATKIPPGFVPPNFQLPRVCRQLYVESSPYVYTLNTFTFHSMSAFDRWIKNRCLGQRRLIASVDVPRTYTRLYRSGLRKSFRQKFPNIQRVGIDNWTLFCEYDQNRRLPESKQKGAIDIWNDARAKIIAEVKKKEGQQVVVAWHGKSY</sequence>
<reference evidence="1" key="1">
    <citation type="submission" date="2018-12" db="EMBL/GenBank/DDBJ databases">
        <authorList>
            <person name="Syme R.A."/>
            <person name="Farfan-Caceres L."/>
            <person name="Lichtenzveig J."/>
        </authorList>
    </citation>
    <scope>NUCLEOTIDE SEQUENCE</scope>
    <source>
        <strain evidence="1">Al4</strain>
    </source>
</reference>
<dbReference type="EMBL" id="RZGK01000004">
    <property type="protein sequence ID" value="KAF9699642.1"/>
    <property type="molecule type" value="Genomic_DNA"/>
</dbReference>
<organism evidence="1 2">
    <name type="scientific">Ascochyta lentis</name>
    <dbReference type="NCBI Taxonomy" id="205686"/>
    <lineage>
        <taxon>Eukaryota</taxon>
        <taxon>Fungi</taxon>
        <taxon>Dikarya</taxon>
        <taxon>Ascomycota</taxon>
        <taxon>Pezizomycotina</taxon>
        <taxon>Dothideomycetes</taxon>
        <taxon>Pleosporomycetidae</taxon>
        <taxon>Pleosporales</taxon>
        <taxon>Pleosporineae</taxon>
        <taxon>Didymellaceae</taxon>
        <taxon>Ascochyta</taxon>
    </lineage>
</organism>
<dbReference type="AlphaFoldDB" id="A0A8H7JBD4"/>
<dbReference type="PANTHER" id="PTHR38790">
    <property type="entry name" value="2EXR DOMAIN-CONTAINING PROTEIN-RELATED"/>
    <property type="match status" value="1"/>
</dbReference>
<name>A0A8H7JBD4_9PLEO</name>
<protein>
    <submittedName>
        <fullName evidence="1">Uncharacterized protein</fullName>
    </submittedName>
</protein>
<evidence type="ECO:0000313" key="1">
    <source>
        <dbReference type="EMBL" id="KAF9699642.1"/>
    </source>
</evidence>
<comment type="caution">
    <text evidence="1">The sequence shown here is derived from an EMBL/GenBank/DDBJ whole genome shotgun (WGS) entry which is preliminary data.</text>
</comment>
<proteinExistence type="predicted"/>
<gene>
    <name evidence="1" type="ORF">EKO04_002656</name>
</gene>
<keyword evidence="2" id="KW-1185">Reference proteome</keyword>
<dbReference type="OrthoDB" id="5413827at2759"/>
<evidence type="ECO:0000313" key="2">
    <source>
        <dbReference type="Proteomes" id="UP000651452"/>
    </source>
</evidence>
<dbReference type="PANTHER" id="PTHR38790:SF4">
    <property type="entry name" value="2EXR DOMAIN-CONTAINING PROTEIN"/>
    <property type="match status" value="1"/>
</dbReference>
<accession>A0A8H7JBD4</accession>